<dbReference type="EC" id="7.1.1.2" evidence="9"/>
<comment type="catalytic activity">
    <reaction evidence="8 9">
        <text>a ubiquinone + NADH + 5 H(+)(in) = a ubiquinol + NAD(+) + 4 H(+)(out)</text>
        <dbReference type="Rhea" id="RHEA:29091"/>
        <dbReference type="Rhea" id="RHEA-COMP:9565"/>
        <dbReference type="Rhea" id="RHEA-COMP:9566"/>
        <dbReference type="ChEBI" id="CHEBI:15378"/>
        <dbReference type="ChEBI" id="CHEBI:16389"/>
        <dbReference type="ChEBI" id="CHEBI:17976"/>
        <dbReference type="ChEBI" id="CHEBI:57540"/>
        <dbReference type="ChEBI" id="CHEBI:57945"/>
        <dbReference type="EC" id="7.1.1.2"/>
    </reaction>
</comment>
<keyword evidence="9 10" id="KW-0496">Mitochondrion</keyword>
<evidence type="ECO:0000256" key="9">
    <source>
        <dbReference type="RuleBase" id="RU003640"/>
    </source>
</evidence>
<keyword evidence="6 9" id="KW-1133">Transmembrane helix</keyword>
<comment type="subcellular location">
    <subcellularLocation>
        <location evidence="1">Membrane</location>
    </subcellularLocation>
    <subcellularLocation>
        <location evidence="9">Mitochondrion membrane</location>
        <topology evidence="9">Multi-pass membrane protein</topology>
    </subcellularLocation>
</comment>
<evidence type="ECO:0000256" key="2">
    <source>
        <dbReference type="ARBA" id="ARBA00008472"/>
    </source>
</evidence>
<dbReference type="AlphaFoldDB" id="A0A1X8VJ11"/>
<dbReference type="InterPro" id="IPR038430">
    <property type="entry name" value="NDAH_ubi_oxred_su3_sf"/>
</dbReference>
<name>A0A1X8VJ11_9MYRI</name>
<evidence type="ECO:0000256" key="5">
    <source>
        <dbReference type="ARBA" id="ARBA00022692"/>
    </source>
</evidence>
<reference evidence="10" key="1">
    <citation type="submission" date="2016-04" db="EMBL/GenBank/DDBJ databases">
        <title>The complete mitochondrial genome of the Korean endemic millipede species Anaulaciulus koreanus (Verhoeff, 1937), with notes on the phylogeny of Diplopoda.</title>
        <authorList>
            <person name="Woo H.J."/>
            <person name="Jang K.H."/>
            <person name="Nguyen A.D."/>
            <person name="Choi E.H."/>
            <person name="Ryu S.H."/>
            <person name="Hwang U.W."/>
        </authorList>
    </citation>
    <scope>NUCLEOTIDE SEQUENCE</scope>
</reference>
<gene>
    <name evidence="10" type="primary">ND3</name>
</gene>
<evidence type="ECO:0000256" key="3">
    <source>
        <dbReference type="ARBA" id="ARBA00021007"/>
    </source>
</evidence>
<dbReference type="RefSeq" id="YP_009364251.1">
    <property type="nucleotide sequence ID" value="NC_034656.1"/>
</dbReference>
<dbReference type="GO" id="GO:0030964">
    <property type="term" value="C:NADH dehydrogenase complex"/>
    <property type="evidence" value="ECO:0007669"/>
    <property type="project" value="TreeGrafter"/>
</dbReference>
<keyword evidence="9" id="KW-0679">Respiratory chain</keyword>
<dbReference type="PANTHER" id="PTHR11058:SF9">
    <property type="entry name" value="NADH-UBIQUINONE OXIDOREDUCTASE CHAIN 3"/>
    <property type="match status" value="1"/>
</dbReference>
<evidence type="ECO:0000256" key="6">
    <source>
        <dbReference type="ARBA" id="ARBA00022989"/>
    </source>
</evidence>
<dbReference type="InterPro" id="IPR000440">
    <property type="entry name" value="NADH_UbQ/plastoQ_OxRdtase_su3"/>
</dbReference>
<keyword evidence="9" id="KW-0249">Electron transport</keyword>
<dbReference type="EMBL" id="KX096886">
    <property type="protein sequence ID" value="ARF02894.1"/>
    <property type="molecule type" value="Genomic_DNA"/>
</dbReference>
<keyword evidence="7 9" id="KW-0472">Membrane</keyword>
<accession>A0A1X8VJ11</accession>
<comment type="similarity">
    <text evidence="2 9">Belongs to the complex I subunit 3 family.</text>
</comment>
<comment type="function">
    <text evidence="9">Core subunit of the mitochondrial membrane respiratory chain NADH dehydrogenase (Complex I) which catalyzes electron transfer from NADH through the respiratory chain, using ubiquinone as an electron acceptor. Essential for the catalytic activity of complex I.</text>
</comment>
<dbReference type="CTD" id="4537"/>
<keyword evidence="9" id="KW-0520">NAD</keyword>
<dbReference type="Gene3D" id="1.20.58.1610">
    <property type="entry name" value="NADH:ubiquinone/plastoquinone oxidoreductase, chain 3"/>
    <property type="match status" value="1"/>
</dbReference>
<protein>
    <recommendedName>
        <fullName evidence="3 9">NADH-ubiquinone oxidoreductase chain 3</fullName>
        <ecNumber evidence="9">7.1.1.2</ecNumber>
    </recommendedName>
</protein>
<geneLocation type="mitochondrion" evidence="10"/>
<evidence type="ECO:0000256" key="4">
    <source>
        <dbReference type="ARBA" id="ARBA00022448"/>
    </source>
</evidence>
<keyword evidence="9" id="KW-0830">Ubiquinone</keyword>
<keyword evidence="5 9" id="KW-0812">Transmembrane</keyword>
<evidence type="ECO:0000256" key="8">
    <source>
        <dbReference type="ARBA" id="ARBA00049551"/>
    </source>
</evidence>
<dbReference type="GeneID" id="32880418"/>
<feature type="transmembrane region" description="Helical" evidence="9">
    <location>
        <begin position="53"/>
        <end position="75"/>
    </location>
</feature>
<sequence>MLLIISLMILLLALILFSVFMFSSLKVMFNREFLSPFECGFDPYQTARMPFSLQFFLIAVIFLIFDIEIVILMPLPMSFGLNYPMNHFLVLMIFILILLLGTYYEWLNGALDWTI</sequence>
<dbReference type="GO" id="GO:0008137">
    <property type="term" value="F:NADH dehydrogenase (ubiquinone) activity"/>
    <property type="evidence" value="ECO:0007669"/>
    <property type="project" value="UniProtKB-UniRule"/>
</dbReference>
<evidence type="ECO:0000256" key="7">
    <source>
        <dbReference type="ARBA" id="ARBA00023136"/>
    </source>
</evidence>
<organism evidence="10">
    <name type="scientific">Anaulaciulus koreanus</name>
    <dbReference type="NCBI Taxonomy" id="1977246"/>
    <lineage>
        <taxon>Eukaryota</taxon>
        <taxon>Metazoa</taxon>
        <taxon>Ecdysozoa</taxon>
        <taxon>Arthropoda</taxon>
        <taxon>Myriapoda</taxon>
        <taxon>Diplopoda</taxon>
        <taxon>Helminthomorpha</taxon>
        <taxon>Julida</taxon>
        <taxon>Julidae</taxon>
        <taxon>Anaulaciulus</taxon>
    </lineage>
</organism>
<keyword evidence="9" id="KW-1278">Translocase</keyword>
<proteinExistence type="inferred from homology"/>
<dbReference type="GO" id="GO:0031966">
    <property type="term" value="C:mitochondrial membrane"/>
    <property type="evidence" value="ECO:0007669"/>
    <property type="project" value="UniProtKB-SubCell"/>
</dbReference>
<keyword evidence="4 9" id="KW-0813">Transport</keyword>
<evidence type="ECO:0000313" key="10">
    <source>
        <dbReference type="EMBL" id="ARF02894.1"/>
    </source>
</evidence>
<dbReference type="Pfam" id="PF00507">
    <property type="entry name" value="Oxidored_q4"/>
    <property type="match status" value="1"/>
</dbReference>
<feature type="transmembrane region" description="Helical" evidence="9">
    <location>
        <begin position="87"/>
        <end position="104"/>
    </location>
</feature>
<evidence type="ECO:0000256" key="1">
    <source>
        <dbReference type="ARBA" id="ARBA00004370"/>
    </source>
</evidence>
<dbReference type="PANTHER" id="PTHR11058">
    <property type="entry name" value="NADH-UBIQUINONE OXIDOREDUCTASE CHAIN 3"/>
    <property type="match status" value="1"/>
</dbReference>